<reference evidence="2" key="1">
    <citation type="submission" date="2017-11" db="EMBL/GenBank/DDBJ databases">
        <authorList>
            <person name="Lima N.C."/>
            <person name="Parody-Merino A.M."/>
            <person name="Battley P.F."/>
            <person name="Fidler A.E."/>
            <person name="Prosdocimi F."/>
        </authorList>
    </citation>
    <scope>NUCLEOTIDE SEQUENCE [LARGE SCALE GENOMIC DNA]</scope>
</reference>
<accession>A0A2I0TJQ1</accession>
<proteinExistence type="predicted"/>
<keyword evidence="2" id="KW-1185">Reference proteome</keyword>
<dbReference type="AlphaFoldDB" id="A0A2I0TJQ1"/>
<dbReference type="Proteomes" id="UP000233556">
    <property type="component" value="Unassembled WGS sequence"/>
</dbReference>
<dbReference type="OrthoDB" id="10009520at2759"/>
<evidence type="ECO:0000313" key="1">
    <source>
        <dbReference type="EMBL" id="PKU33983.1"/>
    </source>
</evidence>
<sequence length="141" mass="15360">MEQIVGGIMVAAFESPDESQCLKEYVQLAIQEGCGSPITCPDMVACLVPVDQFEFYKRLKFERGANLLVSITFIFKVSVEAAVLHTAKTKPVGLWATLSDCVPEAPSSFPQRTHPGTLKVIVVLVELDKARLEQEAGAGYT</sequence>
<protein>
    <submittedName>
        <fullName evidence="1">Uncharacterized protein</fullName>
    </submittedName>
</protein>
<gene>
    <name evidence="1" type="ORF">llap_15713</name>
</gene>
<name>A0A2I0TJQ1_LIMLA</name>
<reference evidence="2" key="2">
    <citation type="submission" date="2017-12" db="EMBL/GenBank/DDBJ databases">
        <title>Genome sequence of the Bar-tailed Godwit (Limosa lapponica baueri).</title>
        <authorList>
            <person name="Lima N.C.B."/>
            <person name="Parody-Merino A.M."/>
            <person name="Battley P.F."/>
            <person name="Fidler A.E."/>
            <person name="Prosdocimi F."/>
        </authorList>
    </citation>
    <scope>NUCLEOTIDE SEQUENCE [LARGE SCALE GENOMIC DNA]</scope>
</reference>
<organism evidence="1 2">
    <name type="scientific">Limosa lapponica baueri</name>
    <dbReference type="NCBI Taxonomy" id="1758121"/>
    <lineage>
        <taxon>Eukaryota</taxon>
        <taxon>Metazoa</taxon>
        <taxon>Chordata</taxon>
        <taxon>Craniata</taxon>
        <taxon>Vertebrata</taxon>
        <taxon>Euteleostomi</taxon>
        <taxon>Archelosauria</taxon>
        <taxon>Archosauria</taxon>
        <taxon>Dinosauria</taxon>
        <taxon>Saurischia</taxon>
        <taxon>Theropoda</taxon>
        <taxon>Coelurosauria</taxon>
        <taxon>Aves</taxon>
        <taxon>Neognathae</taxon>
        <taxon>Neoaves</taxon>
        <taxon>Charadriiformes</taxon>
        <taxon>Scolopacidae</taxon>
        <taxon>Limosa</taxon>
    </lineage>
</organism>
<dbReference type="EMBL" id="KZ509526">
    <property type="protein sequence ID" value="PKU33983.1"/>
    <property type="molecule type" value="Genomic_DNA"/>
</dbReference>
<evidence type="ECO:0000313" key="2">
    <source>
        <dbReference type="Proteomes" id="UP000233556"/>
    </source>
</evidence>